<evidence type="ECO:0000313" key="2">
    <source>
        <dbReference type="Proteomes" id="UP000199048"/>
    </source>
</evidence>
<accession>A0A1I4QPJ1</accession>
<name>A0A1I4QPJ1_9HYPH</name>
<evidence type="ECO:0000313" key="1">
    <source>
        <dbReference type="EMBL" id="SFM41630.1"/>
    </source>
</evidence>
<dbReference type="EMBL" id="FOTK01000030">
    <property type="protein sequence ID" value="SFM41630.1"/>
    <property type="molecule type" value="Genomic_DNA"/>
</dbReference>
<dbReference type="Proteomes" id="UP000199048">
    <property type="component" value="Unassembled WGS sequence"/>
</dbReference>
<keyword evidence="2" id="KW-1185">Reference proteome</keyword>
<dbReference type="AlphaFoldDB" id="A0A1I4QPJ1"/>
<dbReference type="OrthoDB" id="8019608at2"/>
<reference evidence="2" key="1">
    <citation type="submission" date="2016-10" db="EMBL/GenBank/DDBJ databases">
        <authorList>
            <person name="Varghese N."/>
            <person name="Submissions S."/>
        </authorList>
    </citation>
    <scope>NUCLEOTIDE SEQUENCE [LARGE SCALE GENOMIC DNA]</scope>
    <source>
        <strain evidence="2">BL36</strain>
    </source>
</reference>
<gene>
    <name evidence="1" type="ORF">SAMN05192568_103086</name>
</gene>
<organism evidence="1 2">
    <name type="scientific">Methylobacterium pseudosasicola</name>
    <dbReference type="NCBI Taxonomy" id="582667"/>
    <lineage>
        <taxon>Bacteria</taxon>
        <taxon>Pseudomonadati</taxon>
        <taxon>Pseudomonadota</taxon>
        <taxon>Alphaproteobacteria</taxon>
        <taxon>Hyphomicrobiales</taxon>
        <taxon>Methylobacteriaceae</taxon>
        <taxon>Methylobacterium</taxon>
    </lineage>
</organism>
<protein>
    <submittedName>
        <fullName evidence="1">Uncharacterized protein</fullName>
    </submittedName>
</protein>
<sequence length="89" mass="9963">MVDRGNVETLVVLQSISIDTASPDHVGMLVIANGLLVAVLVRLDAPEHERRGAWYMEVRLGRLAKVRAPVFDTLEDATRWFRQHLKGQG</sequence>
<proteinExistence type="predicted"/>